<dbReference type="NCBIfam" id="TIGR00229">
    <property type="entry name" value="sensory_box"/>
    <property type="match status" value="2"/>
</dbReference>
<dbReference type="SUPFAM" id="SSF47384">
    <property type="entry name" value="Homodimeric domain of signal transducing histidine kinase"/>
    <property type="match status" value="1"/>
</dbReference>
<dbReference type="InterPro" id="IPR000700">
    <property type="entry name" value="PAS-assoc_C"/>
</dbReference>
<dbReference type="PROSITE" id="PS50112">
    <property type="entry name" value="PAS"/>
    <property type="match status" value="1"/>
</dbReference>
<dbReference type="SMART" id="SM00387">
    <property type="entry name" value="HATPase_c"/>
    <property type="match status" value="1"/>
</dbReference>
<organism evidence="14 15">
    <name type="scientific">Oceanibacterium hippocampi</name>
    <dbReference type="NCBI Taxonomy" id="745714"/>
    <lineage>
        <taxon>Bacteria</taxon>
        <taxon>Pseudomonadati</taxon>
        <taxon>Pseudomonadota</taxon>
        <taxon>Alphaproteobacteria</taxon>
        <taxon>Sneathiellales</taxon>
        <taxon>Sneathiellaceae</taxon>
        <taxon>Oceanibacterium</taxon>
    </lineage>
</organism>
<feature type="domain" description="Histidine kinase" evidence="11">
    <location>
        <begin position="400"/>
        <end position="621"/>
    </location>
</feature>
<comment type="catalytic activity">
    <reaction evidence="1">
        <text>ATP + protein L-histidine = ADP + protein N-phospho-L-histidine.</text>
        <dbReference type="EC" id="2.7.13.3"/>
    </reaction>
</comment>
<dbReference type="PANTHER" id="PTHR43047">
    <property type="entry name" value="TWO-COMPONENT HISTIDINE PROTEIN KINASE"/>
    <property type="match status" value="1"/>
</dbReference>
<dbReference type="SMART" id="SM00086">
    <property type="entry name" value="PAC"/>
    <property type="match status" value="2"/>
</dbReference>
<keyword evidence="8" id="KW-0067">ATP-binding</keyword>
<dbReference type="InParanoid" id="A0A1Y5RKR2"/>
<dbReference type="EC" id="2.7.13.3" evidence="3"/>
<dbReference type="Pfam" id="PF02518">
    <property type="entry name" value="HATPase_c"/>
    <property type="match status" value="1"/>
</dbReference>
<feature type="domain" description="PAC" evidence="13">
    <location>
        <begin position="332"/>
        <end position="382"/>
    </location>
</feature>
<keyword evidence="9" id="KW-0902">Two-component regulatory system</keyword>
<evidence type="ECO:0000259" key="11">
    <source>
        <dbReference type="PROSITE" id="PS50109"/>
    </source>
</evidence>
<dbReference type="Gene3D" id="3.30.565.10">
    <property type="entry name" value="Histidine kinase-like ATPase, C-terminal domain"/>
    <property type="match status" value="1"/>
</dbReference>
<dbReference type="SMART" id="SM00388">
    <property type="entry name" value="HisKA"/>
    <property type="match status" value="1"/>
</dbReference>
<evidence type="ECO:0000256" key="10">
    <source>
        <dbReference type="ARBA" id="ARBA00023136"/>
    </source>
</evidence>
<dbReference type="GO" id="GO:0000155">
    <property type="term" value="F:phosphorelay sensor kinase activity"/>
    <property type="evidence" value="ECO:0007669"/>
    <property type="project" value="InterPro"/>
</dbReference>
<dbReference type="SUPFAM" id="SSF55785">
    <property type="entry name" value="PYP-like sensor domain (PAS domain)"/>
    <property type="match status" value="3"/>
</dbReference>
<dbReference type="Gene3D" id="1.10.287.130">
    <property type="match status" value="1"/>
</dbReference>
<protein>
    <recommendedName>
        <fullName evidence="3">histidine kinase</fullName>
        <ecNumber evidence="3">2.7.13.3</ecNumber>
    </recommendedName>
</protein>
<gene>
    <name evidence="14" type="primary">pleC_2</name>
    <name evidence="14" type="ORF">OCH7691_00403</name>
</gene>
<accession>A0A1Y5RKR2</accession>
<evidence type="ECO:0000256" key="6">
    <source>
        <dbReference type="ARBA" id="ARBA00022741"/>
    </source>
</evidence>
<evidence type="ECO:0000256" key="8">
    <source>
        <dbReference type="ARBA" id="ARBA00022840"/>
    </source>
</evidence>
<dbReference type="InterPro" id="IPR013655">
    <property type="entry name" value="PAS_fold_3"/>
</dbReference>
<sequence length="627" mass="69212">MTKSPTRSPVACRPGDVAGEDAALLAGLSRELCLVVDGRGEIVGSPFGAAPAPGLVGRAFSDLVHREDAAFVADIVKALRAGMAPSVWQSILSFDGVTWHCFECRATPRFDSRGARDGFCIVLRDLSDERRSEHEFERIVEESVHATVVHRNGQPLYANRATAALLGMADRQAVMQMDSVLDFIHPDDRAMIDERYKARMAGLRAPVQYEMRLIRADGVVIWVDCRAAVINWRGNDALLVNLFDITTRKAAEEERRNSEQLLAKVFDSSPEIITLTRRSDGRFISINRTFLETLRYRREEVIGHTSQELGIWVDQGERDAILADILAKGRVVDREATIRRADDSRLEIAYSVETLDFGGEDLLLIVARDITERKLYERQLRESKAAAELANRAKGEFLANMSHELRTPLNAIIGFSEVLRDQLFGPIGEPRYLEYAGDIYTSGKHLLDIINDILDLSKLEAGKFQLHEAVQPLSETVDACVRLIRERAREADLSICLDLPGDAPLLRADHRHLKQVLLNLLSNAVKFTPAGGVVAITVAPCDDGGWSVAVSDNGIGMSAGDIDVALTPFGQVDSSMSRRHQGSGLGLPLARTLMERHGGSLTIESEIHVGTTIRMTVPASRVVARRK</sequence>
<comment type="subcellular location">
    <subcellularLocation>
        <location evidence="2">Membrane</location>
    </subcellularLocation>
</comment>
<evidence type="ECO:0000256" key="5">
    <source>
        <dbReference type="ARBA" id="ARBA00022679"/>
    </source>
</evidence>
<dbReference type="PROSITE" id="PS50109">
    <property type="entry name" value="HIS_KIN"/>
    <property type="match status" value="1"/>
</dbReference>
<evidence type="ECO:0000256" key="4">
    <source>
        <dbReference type="ARBA" id="ARBA00022553"/>
    </source>
</evidence>
<evidence type="ECO:0000256" key="3">
    <source>
        <dbReference type="ARBA" id="ARBA00012438"/>
    </source>
</evidence>
<dbReference type="InterPro" id="IPR004358">
    <property type="entry name" value="Sig_transdc_His_kin-like_C"/>
</dbReference>
<dbReference type="CDD" id="cd16922">
    <property type="entry name" value="HATPase_EvgS-ArcB-TorS-like"/>
    <property type="match status" value="1"/>
</dbReference>
<dbReference type="PROSITE" id="PS50113">
    <property type="entry name" value="PAC"/>
    <property type="match status" value="2"/>
</dbReference>
<evidence type="ECO:0000259" key="13">
    <source>
        <dbReference type="PROSITE" id="PS50113"/>
    </source>
</evidence>
<feature type="domain" description="PAC" evidence="13">
    <location>
        <begin position="207"/>
        <end position="257"/>
    </location>
</feature>
<dbReference type="InterPro" id="IPR036097">
    <property type="entry name" value="HisK_dim/P_sf"/>
</dbReference>
<dbReference type="EMBL" id="FWFR01000001">
    <property type="protein sequence ID" value="SLN18664.1"/>
    <property type="molecule type" value="Genomic_DNA"/>
</dbReference>
<dbReference type="InterPro" id="IPR003661">
    <property type="entry name" value="HisK_dim/P_dom"/>
</dbReference>
<evidence type="ECO:0000256" key="9">
    <source>
        <dbReference type="ARBA" id="ARBA00023012"/>
    </source>
</evidence>
<dbReference type="GO" id="GO:0005524">
    <property type="term" value="F:ATP binding"/>
    <property type="evidence" value="ECO:0007669"/>
    <property type="project" value="UniProtKB-KW"/>
</dbReference>
<dbReference type="SUPFAM" id="SSF55874">
    <property type="entry name" value="ATPase domain of HSP90 chaperone/DNA topoisomerase II/histidine kinase"/>
    <property type="match status" value="1"/>
</dbReference>
<dbReference type="InterPro" id="IPR036890">
    <property type="entry name" value="HATPase_C_sf"/>
</dbReference>
<evidence type="ECO:0000256" key="7">
    <source>
        <dbReference type="ARBA" id="ARBA00022777"/>
    </source>
</evidence>
<dbReference type="InterPro" id="IPR001610">
    <property type="entry name" value="PAC"/>
</dbReference>
<dbReference type="Pfam" id="PF08447">
    <property type="entry name" value="PAS_3"/>
    <property type="match status" value="1"/>
</dbReference>
<evidence type="ECO:0000256" key="1">
    <source>
        <dbReference type="ARBA" id="ARBA00000085"/>
    </source>
</evidence>
<keyword evidence="15" id="KW-1185">Reference proteome</keyword>
<dbReference type="PRINTS" id="PR00344">
    <property type="entry name" value="BCTRLSENSOR"/>
</dbReference>
<evidence type="ECO:0000256" key="2">
    <source>
        <dbReference type="ARBA" id="ARBA00004370"/>
    </source>
</evidence>
<dbReference type="InterPro" id="IPR035965">
    <property type="entry name" value="PAS-like_dom_sf"/>
</dbReference>
<dbReference type="GO" id="GO:0005886">
    <property type="term" value="C:plasma membrane"/>
    <property type="evidence" value="ECO:0007669"/>
    <property type="project" value="TreeGrafter"/>
</dbReference>
<dbReference type="Pfam" id="PF13426">
    <property type="entry name" value="PAS_9"/>
    <property type="match status" value="1"/>
</dbReference>
<dbReference type="CDD" id="cd00130">
    <property type="entry name" value="PAS"/>
    <property type="match status" value="2"/>
</dbReference>
<dbReference type="InterPro" id="IPR003594">
    <property type="entry name" value="HATPase_dom"/>
</dbReference>
<evidence type="ECO:0000313" key="15">
    <source>
        <dbReference type="Proteomes" id="UP000193200"/>
    </source>
</evidence>
<dbReference type="FunFam" id="1.10.287.130:FF:000038">
    <property type="entry name" value="Sensory transduction histidine kinase"/>
    <property type="match status" value="1"/>
</dbReference>
<dbReference type="CDD" id="cd00082">
    <property type="entry name" value="HisKA"/>
    <property type="match status" value="1"/>
</dbReference>
<dbReference type="Pfam" id="PF00512">
    <property type="entry name" value="HisKA"/>
    <property type="match status" value="1"/>
</dbReference>
<keyword evidence="7" id="KW-0418">Kinase</keyword>
<feature type="domain" description="PAS" evidence="12">
    <location>
        <begin position="132"/>
        <end position="203"/>
    </location>
</feature>
<keyword evidence="4" id="KW-0597">Phosphoprotein</keyword>
<dbReference type="AlphaFoldDB" id="A0A1Y5RKR2"/>
<reference evidence="14 15" key="1">
    <citation type="submission" date="2017-03" db="EMBL/GenBank/DDBJ databases">
        <authorList>
            <person name="Afonso C.L."/>
            <person name="Miller P.J."/>
            <person name="Scott M.A."/>
            <person name="Spackman E."/>
            <person name="Goraichik I."/>
            <person name="Dimitrov K.M."/>
            <person name="Suarez D.L."/>
            <person name="Swayne D.E."/>
        </authorList>
    </citation>
    <scope>NUCLEOTIDE SEQUENCE [LARGE SCALE GENOMIC DNA]</scope>
    <source>
        <strain evidence="14 15">CECT 7691</strain>
    </source>
</reference>
<evidence type="ECO:0000259" key="12">
    <source>
        <dbReference type="PROSITE" id="PS50112"/>
    </source>
</evidence>
<dbReference type="Gene3D" id="3.30.450.20">
    <property type="entry name" value="PAS domain"/>
    <property type="match status" value="3"/>
</dbReference>
<dbReference type="SMART" id="SM00091">
    <property type="entry name" value="PAS"/>
    <property type="match status" value="3"/>
</dbReference>
<keyword evidence="5 14" id="KW-0808">Transferase</keyword>
<dbReference type="InterPro" id="IPR005467">
    <property type="entry name" value="His_kinase_dom"/>
</dbReference>
<dbReference type="Proteomes" id="UP000193200">
    <property type="component" value="Unassembled WGS sequence"/>
</dbReference>
<proteinExistence type="predicted"/>
<name>A0A1Y5RKR2_9PROT</name>
<dbReference type="PANTHER" id="PTHR43047:SF63">
    <property type="entry name" value="HISTIDINE KINASE"/>
    <property type="match status" value="1"/>
</dbReference>
<keyword evidence="6" id="KW-0547">Nucleotide-binding</keyword>
<dbReference type="GO" id="GO:0009927">
    <property type="term" value="F:histidine phosphotransfer kinase activity"/>
    <property type="evidence" value="ECO:0007669"/>
    <property type="project" value="TreeGrafter"/>
</dbReference>
<evidence type="ECO:0000313" key="14">
    <source>
        <dbReference type="EMBL" id="SLN18664.1"/>
    </source>
</evidence>
<keyword evidence="10" id="KW-0472">Membrane</keyword>
<dbReference type="InterPro" id="IPR000014">
    <property type="entry name" value="PAS"/>
</dbReference>